<feature type="region of interest" description="Disordered" evidence="5">
    <location>
        <begin position="197"/>
        <end position="239"/>
    </location>
</feature>
<keyword evidence="3" id="KW-0804">Transcription</keyword>
<reference evidence="7" key="1">
    <citation type="submission" date="2017-09" db="EMBL/GenBank/DDBJ databases">
        <title>Direct Submission.</title>
        <authorList>
            <person name="Liu J.T."/>
            <person name="Zhu H.S."/>
            <person name="Wen Q.F."/>
        </authorList>
    </citation>
    <scope>NUCLEOTIDE SEQUENCE</scope>
</reference>
<dbReference type="EMBL" id="MF988290">
    <property type="protein sequence ID" value="AXF54196.1"/>
    <property type="molecule type" value="mRNA"/>
</dbReference>
<dbReference type="InterPro" id="IPR003441">
    <property type="entry name" value="NAC-dom"/>
</dbReference>
<evidence type="ECO:0000259" key="6">
    <source>
        <dbReference type="PROSITE" id="PS51005"/>
    </source>
</evidence>
<dbReference type="Gene3D" id="2.170.150.80">
    <property type="entry name" value="NAC domain"/>
    <property type="match status" value="1"/>
</dbReference>
<evidence type="ECO:0000313" key="7">
    <source>
        <dbReference type="EMBL" id="AXF54196.1"/>
    </source>
</evidence>
<name>A0A345BTD9_CUCPE</name>
<evidence type="ECO:0000256" key="2">
    <source>
        <dbReference type="ARBA" id="ARBA00023125"/>
    </source>
</evidence>
<evidence type="ECO:0000256" key="5">
    <source>
        <dbReference type="SAM" id="MobiDB-lite"/>
    </source>
</evidence>
<dbReference type="SUPFAM" id="SSF101941">
    <property type="entry name" value="NAC domain"/>
    <property type="match status" value="1"/>
</dbReference>
<protein>
    <submittedName>
        <fullName evidence="7">NAC1</fullName>
    </submittedName>
</protein>
<accession>A0A345BTD9</accession>
<dbReference type="PANTHER" id="PTHR31744:SF93">
    <property type="entry name" value="NAC DOMAIN-CONTAINING PROTEIN"/>
    <property type="match status" value="1"/>
</dbReference>
<keyword evidence="2" id="KW-0238">DNA-binding</keyword>
<dbReference type="PROSITE" id="PS51005">
    <property type="entry name" value="NAC"/>
    <property type="match status" value="1"/>
</dbReference>
<proteinExistence type="evidence at transcript level"/>
<dbReference type="InterPro" id="IPR036093">
    <property type="entry name" value="NAC_dom_sf"/>
</dbReference>
<feature type="compositionally biased region" description="Low complexity" evidence="5">
    <location>
        <begin position="201"/>
        <end position="227"/>
    </location>
</feature>
<sequence>MDKLKFGRDGMRGLPPGFRFQPTEEELVFEYLKCKVFSCALPASIIPEVNVCHFDPWEVPGGDWEVEQRCTYLFTNKEETGKKNGRWVWTPSGYWKAKPKGRERRIVSSSSSSQSVSVGMKNTLVFYANNRNRGGSRTGWVMHQYRLIATHPQTHTPTVLNNMNKWAICRIFRRKLQSNRYNHHLQLQYYSMSTNHSDGNASASAASPAPSTTSSSSSTSTSFLASSVQQNSDDHFSAS</sequence>
<evidence type="ECO:0000256" key="3">
    <source>
        <dbReference type="ARBA" id="ARBA00023163"/>
    </source>
</evidence>
<dbReference type="GO" id="GO:0003677">
    <property type="term" value="F:DNA binding"/>
    <property type="evidence" value="ECO:0007669"/>
    <property type="project" value="UniProtKB-KW"/>
</dbReference>
<feature type="domain" description="NAC" evidence="6">
    <location>
        <begin position="14"/>
        <end position="174"/>
    </location>
</feature>
<dbReference type="GO" id="GO:0006355">
    <property type="term" value="P:regulation of DNA-templated transcription"/>
    <property type="evidence" value="ECO:0007669"/>
    <property type="project" value="InterPro"/>
</dbReference>
<dbReference type="Pfam" id="PF02365">
    <property type="entry name" value="NAM"/>
    <property type="match status" value="1"/>
</dbReference>
<evidence type="ECO:0000256" key="1">
    <source>
        <dbReference type="ARBA" id="ARBA00023015"/>
    </source>
</evidence>
<keyword evidence="1" id="KW-0805">Transcription regulation</keyword>
<evidence type="ECO:0000256" key="4">
    <source>
        <dbReference type="ARBA" id="ARBA00023242"/>
    </source>
</evidence>
<organism evidence="7">
    <name type="scientific">Cucurbita pepo</name>
    <name type="common">Vegetable marrow</name>
    <name type="synonym">Summer squash</name>
    <dbReference type="NCBI Taxonomy" id="3663"/>
    <lineage>
        <taxon>Eukaryota</taxon>
        <taxon>Viridiplantae</taxon>
        <taxon>Streptophyta</taxon>
        <taxon>Embryophyta</taxon>
        <taxon>Tracheophyta</taxon>
        <taxon>Spermatophyta</taxon>
        <taxon>Magnoliopsida</taxon>
        <taxon>eudicotyledons</taxon>
        <taxon>Gunneridae</taxon>
        <taxon>Pentapetalae</taxon>
        <taxon>rosids</taxon>
        <taxon>fabids</taxon>
        <taxon>Cucurbitales</taxon>
        <taxon>Cucurbitaceae</taxon>
        <taxon>Cucurbiteae</taxon>
        <taxon>Cucurbita</taxon>
    </lineage>
</organism>
<dbReference type="AlphaFoldDB" id="A0A345BTD9"/>
<keyword evidence="4" id="KW-0539">Nucleus</keyword>
<dbReference type="PANTHER" id="PTHR31744">
    <property type="entry name" value="PROTEIN CUP-SHAPED COTYLEDON 2-RELATED"/>
    <property type="match status" value="1"/>
</dbReference>